<feature type="region of interest" description="Disordered" evidence="1">
    <location>
        <begin position="1"/>
        <end position="204"/>
    </location>
</feature>
<feature type="compositionally biased region" description="Polar residues" evidence="1">
    <location>
        <begin position="68"/>
        <end position="84"/>
    </location>
</feature>
<organism evidence="3 4">
    <name type="scientific">Trametes pubescens</name>
    <name type="common">White-rot fungus</name>
    <dbReference type="NCBI Taxonomy" id="154538"/>
    <lineage>
        <taxon>Eukaryota</taxon>
        <taxon>Fungi</taxon>
        <taxon>Dikarya</taxon>
        <taxon>Basidiomycota</taxon>
        <taxon>Agaricomycotina</taxon>
        <taxon>Agaricomycetes</taxon>
        <taxon>Polyporales</taxon>
        <taxon>Polyporaceae</taxon>
        <taxon>Trametes</taxon>
    </lineage>
</organism>
<feature type="compositionally biased region" description="Polar residues" evidence="1">
    <location>
        <begin position="182"/>
        <end position="203"/>
    </location>
</feature>
<feature type="compositionally biased region" description="Basic and acidic residues" evidence="1">
    <location>
        <begin position="271"/>
        <end position="280"/>
    </location>
</feature>
<feature type="compositionally biased region" description="Polar residues" evidence="1">
    <location>
        <begin position="133"/>
        <end position="144"/>
    </location>
</feature>
<gene>
    <name evidence="3" type="ORF">TRAPUB_3960</name>
</gene>
<feature type="compositionally biased region" description="Low complexity" evidence="1">
    <location>
        <begin position="1"/>
        <end position="11"/>
    </location>
</feature>
<evidence type="ECO:0000256" key="1">
    <source>
        <dbReference type="SAM" id="MobiDB-lite"/>
    </source>
</evidence>
<evidence type="ECO:0000259" key="2">
    <source>
        <dbReference type="Pfam" id="PF20149"/>
    </source>
</evidence>
<sequence>MAGTRATSRGRGASKRGKGPARAQGGQLQHAALEDPDVPASEDIDSERASSVAAEELVATALRKRTPRPSQKQAAINNDKQTSVAKELEDLKKKYMKLKQQSKLDRNDATGVNNEGGALSDAPFESEEEDDNIVQQRQHQSEFSSRGIVHTGGAAERTAKRLRLDGASARVSTGDNALGRASGQSAETLTTATPSEPNTSGTTARVRVDSATEPAMPASGPGLPAVVTSSTQLAVSGAGSNLRDDNSVVSRTPHRHASPNGCWPTPSTCERSPEPSHDELDVPSTALSTHQLSGGQSAQAARGHDLALVPSVTLQSELQTLPPAINAPYKHGQAPTGKPKASDYDPRVDKLIINACHQYEVLISTEEPFPEAGTPVMWASRVWSDICKSAEVNYTLSDRIEKIITGRASHGRGGLRDKIRPLISGTYGFLLDGSERSKVANLARYNFLLDRDALEPEPRFHYEDVEVRRRFAHNRIVTTVIKEQWFADAGGPGVKYATQFSPIREVTLALIFTTIEYCLDQWVSGHYDKNLTFSEKVYRAKYERHLLHIREWCKLDSAATRSIRQRMYDRARFVIAHRIRSYRV</sequence>
<evidence type="ECO:0000313" key="3">
    <source>
        <dbReference type="EMBL" id="OJT05253.1"/>
    </source>
</evidence>
<dbReference type="OMA" id="AYIACEM"/>
<dbReference type="OrthoDB" id="2751838at2759"/>
<name>A0A1M2VCJ1_TRAPU</name>
<dbReference type="Pfam" id="PF20149">
    <property type="entry name" value="DUF6532"/>
    <property type="match status" value="1"/>
</dbReference>
<dbReference type="InterPro" id="IPR045341">
    <property type="entry name" value="DUF6532"/>
</dbReference>
<dbReference type="EMBL" id="MNAD01001475">
    <property type="protein sequence ID" value="OJT05253.1"/>
    <property type="molecule type" value="Genomic_DNA"/>
</dbReference>
<accession>A0A1M2VCJ1</accession>
<dbReference type="AlphaFoldDB" id="A0A1M2VCJ1"/>
<feature type="compositionally biased region" description="Polar residues" evidence="1">
    <location>
        <begin position="285"/>
        <end position="299"/>
    </location>
</feature>
<reference evidence="3 4" key="1">
    <citation type="submission" date="2016-10" db="EMBL/GenBank/DDBJ databases">
        <title>Genome sequence of the basidiomycete white-rot fungus Trametes pubescens.</title>
        <authorList>
            <person name="Makela M.R."/>
            <person name="Granchi Z."/>
            <person name="Peng M."/>
            <person name="De Vries R.P."/>
            <person name="Grigoriev I."/>
            <person name="Riley R."/>
            <person name="Hilden K."/>
        </authorList>
    </citation>
    <scope>NUCLEOTIDE SEQUENCE [LARGE SCALE GENOMIC DNA]</scope>
    <source>
        <strain evidence="3 4">FBCC735</strain>
    </source>
</reference>
<feature type="domain" description="DUF6532" evidence="2">
    <location>
        <begin position="355"/>
        <end position="552"/>
    </location>
</feature>
<evidence type="ECO:0000313" key="4">
    <source>
        <dbReference type="Proteomes" id="UP000184267"/>
    </source>
</evidence>
<keyword evidence="4" id="KW-1185">Reference proteome</keyword>
<comment type="caution">
    <text evidence="3">The sequence shown here is derived from an EMBL/GenBank/DDBJ whole genome shotgun (WGS) entry which is preliminary data.</text>
</comment>
<proteinExistence type="predicted"/>
<protein>
    <recommendedName>
        <fullName evidence="2">DUF6532 domain-containing protein</fullName>
    </recommendedName>
</protein>
<feature type="compositionally biased region" description="Acidic residues" evidence="1">
    <location>
        <begin position="34"/>
        <end position="45"/>
    </location>
</feature>
<dbReference type="STRING" id="154538.A0A1M2VCJ1"/>
<dbReference type="Proteomes" id="UP000184267">
    <property type="component" value="Unassembled WGS sequence"/>
</dbReference>
<feature type="region of interest" description="Disordered" evidence="1">
    <location>
        <begin position="237"/>
        <end position="302"/>
    </location>
</feature>